<dbReference type="EMBL" id="RDRB01000002">
    <property type="protein sequence ID" value="ROU03353.1"/>
    <property type="molecule type" value="Genomic_DNA"/>
</dbReference>
<organism evidence="2 3">
    <name type="scientific">Histidinibacterium lentulum</name>
    <dbReference type="NCBI Taxonomy" id="2480588"/>
    <lineage>
        <taxon>Bacteria</taxon>
        <taxon>Pseudomonadati</taxon>
        <taxon>Pseudomonadota</taxon>
        <taxon>Alphaproteobacteria</taxon>
        <taxon>Rhodobacterales</taxon>
        <taxon>Paracoccaceae</taxon>
        <taxon>Histidinibacterium</taxon>
    </lineage>
</organism>
<protein>
    <submittedName>
        <fullName evidence="2">Pilus assembly protein</fullName>
    </submittedName>
</protein>
<comment type="caution">
    <text evidence="2">The sequence shown here is derived from an EMBL/GenBank/DDBJ whole genome shotgun (WGS) entry which is preliminary data.</text>
</comment>
<dbReference type="Pfam" id="PF07811">
    <property type="entry name" value="TadE"/>
    <property type="match status" value="1"/>
</dbReference>
<dbReference type="InterPro" id="IPR012495">
    <property type="entry name" value="TadE-like_dom"/>
</dbReference>
<sequence length="178" mass="20072">MILKLLARLRRLRRSERGSATVEFVILFPLFFTLLLSSVESGVVMVRQMMLERGLDISVRAVRLGTSHQVSDEELREMICRVTGVIPNCMSELKVEMIILNPWAFNQPDPNADCVNRSEEVQVNRNFQNGASHQVMMLRACALFDTMLPNIGLGKRLSDDGEKPYALVSTSIFVMEPG</sequence>
<feature type="domain" description="TadE-like" evidence="1">
    <location>
        <begin position="18"/>
        <end position="54"/>
    </location>
</feature>
<reference evidence="2 3" key="1">
    <citation type="submission" date="2018-10" db="EMBL/GenBank/DDBJ databases">
        <title>Histidinibacterium lentulum gen. nov., sp. nov., a marine bacterium from the culture broth of Picochlorum sp. 122.</title>
        <authorList>
            <person name="Wang G."/>
        </authorList>
    </citation>
    <scope>NUCLEOTIDE SEQUENCE [LARGE SCALE GENOMIC DNA]</scope>
    <source>
        <strain evidence="2 3">B17</strain>
    </source>
</reference>
<evidence type="ECO:0000259" key="1">
    <source>
        <dbReference type="Pfam" id="PF07811"/>
    </source>
</evidence>
<evidence type="ECO:0000313" key="2">
    <source>
        <dbReference type="EMBL" id="ROU03353.1"/>
    </source>
</evidence>
<dbReference type="Proteomes" id="UP000268016">
    <property type="component" value="Unassembled WGS sequence"/>
</dbReference>
<accession>A0A3N2R7I2</accession>
<dbReference type="AlphaFoldDB" id="A0A3N2R7I2"/>
<gene>
    <name evidence="2" type="ORF">EAT49_03325</name>
</gene>
<evidence type="ECO:0000313" key="3">
    <source>
        <dbReference type="Proteomes" id="UP000268016"/>
    </source>
</evidence>
<dbReference type="RefSeq" id="WP_123640888.1">
    <property type="nucleotide sequence ID" value="NZ_ML119082.1"/>
</dbReference>
<proteinExistence type="predicted"/>
<dbReference type="OrthoDB" id="7907064at2"/>
<name>A0A3N2R7I2_9RHOB</name>
<keyword evidence="3" id="KW-1185">Reference proteome</keyword>